<dbReference type="OrthoDB" id="5385013at2759"/>
<accession>A0A2C5YZM2</accession>
<evidence type="ECO:0000313" key="4">
    <source>
        <dbReference type="EMBL" id="PHH72494.1"/>
    </source>
</evidence>
<feature type="compositionally biased region" description="Polar residues" evidence="1">
    <location>
        <begin position="200"/>
        <end position="221"/>
    </location>
</feature>
<feature type="compositionally biased region" description="Low complexity" evidence="1">
    <location>
        <begin position="104"/>
        <end position="114"/>
    </location>
</feature>
<proteinExistence type="predicted"/>
<dbReference type="STRING" id="2004952.A0A2C5YZM2"/>
<feature type="compositionally biased region" description="Gly residues" evidence="1">
    <location>
        <begin position="179"/>
        <end position="188"/>
    </location>
</feature>
<comment type="caution">
    <text evidence="4">The sequence shown here is derived from an EMBL/GenBank/DDBJ whole genome shotgun (WGS) entry which is preliminary data.</text>
</comment>
<feature type="compositionally biased region" description="Low complexity" evidence="1">
    <location>
        <begin position="135"/>
        <end position="165"/>
    </location>
</feature>
<feature type="region of interest" description="Disordered" evidence="1">
    <location>
        <begin position="27"/>
        <end position="59"/>
    </location>
</feature>
<dbReference type="EMBL" id="NJES01000416">
    <property type="protein sequence ID" value="PHH72494.1"/>
    <property type="molecule type" value="Genomic_DNA"/>
</dbReference>
<keyword evidence="5" id="KW-1185">Reference proteome</keyword>
<dbReference type="InterPro" id="IPR055795">
    <property type="entry name" value="DUF7371"/>
</dbReference>
<protein>
    <recommendedName>
        <fullName evidence="3">DUF7371 domain-containing protein</fullName>
    </recommendedName>
</protein>
<feature type="signal peptide" evidence="2">
    <location>
        <begin position="1"/>
        <end position="25"/>
    </location>
</feature>
<evidence type="ECO:0000256" key="1">
    <source>
        <dbReference type="SAM" id="MobiDB-lite"/>
    </source>
</evidence>
<name>A0A2C5YZM2_9HYPO</name>
<dbReference type="Proteomes" id="UP000226431">
    <property type="component" value="Unassembled WGS sequence"/>
</dbReference>
<evidence type="ECO:0000256" key="2">
    <source>
        <dbReference type="SAM" id="SignalP"/>
    </source>
</evidence>
<reference evidence="4 5" key="1">
    <citation type="submission" date="2017-06" db="EMBL/GenBank/DDBJ databases">
        <title>Ant-infecting Ophiocordyceps genomes reveal a high diversity of potential behavioral manipulation genes and a possible major role for enterotoxins.</title>
        <authorList>
            <person name="De Bekker C."/>
            <person name="Evans H.C."/>
            <person name="Brachmann A."/>
            <person name="Hughes D.P."/>
        </authorList>
    </citation>
    <scope>NUCLEOTIDE SEQUENCE [LARGE SCALE GENOMIC DNA]</scope>
    <source>
        <strain evidence="4 5">Map16</strain>
    </source>
</reference>
<feature type="region of interest" description="Disordered" evidence="1">
    <location>
        <begin position="86"/>
        <end position="114"/>
    </location>
</feature>
<organism evidence="4 5">
    <name type="scientific">Ophiocordyceps camponoti-rufipedis</name>
    <dbReference type="NCBI Taxonomy" id="2004952"/>
    <lineage>
        <taxon>Eukaryota</taxon>
        <taxon>Fungi</taxon>
        <taxon>Dikarya</taxon>
        <taxon>Ascomycota</taxon>
        <taxon>Pezizomycotina</taxon>
        <taxon>Sordariomycetes</taxon>
        <taxon>Hypocreomycetidae</taxon>
        <taxon>Hypocreales</taxon>
        <taxon>Ophiocordycipitaceae</taxon>
        <taxon>Ophiocordyceps</taxon>
    </lineage>
</organism>
<dbReference type="Pfam" id="PF24086">
    <property type="entry name" value="DUF7371"/>
    <property type="match status" value="1"/>
</dbReference>
<feature type="region of interest" description="Disordered" evidence="1">
    <location>
        <begin position="868"/>
        <end position="889"/>
    </location>
</feature>
<evidence type="ECO:0000259" key="3">
    <source>
        <dbReference type="Pfam" id="PF24086"/>
    </source>
</evidence>
<evidence type="ECO:0000313" key="5">
    <source>
        <dbReference type="Proteomes" id="UP000226431"/>
    </source>
</evidence>
<gene>
    <name evidence="4" type="ORF">CDD80_4500</name>
</gene>
<keyword evidence="2" id="KW-0732">Signal</keyword>
<feature type="chain" id="PRO_5012541679" description="DUF7371 domain-containing protein" evidence="2">
    <location>
        <begin position="26"/>
        <end position="1344"/>
    </location>
</feature>
<feature type="domain" description="DUF7371" evidence="3">
    <location>
        <begin position="1111"/>
        <end position="1302"/>
    </location>
</feature>
<feature type="compositionally biased region" description="Low complexity" evidence="1">
    <location>
        <begin position="86"/>
        <end position="97"/>
    </location>
</feature>
<feature type="region of interest" description="Disordered" evidence="1">
    <location>
        <begin position="135"/>
        <end position="231"/>
    </location>
</feature>
<sequence>MRVLASVGVLAASGLIGGLPAHVAAHGPSDGGSGADVYGEPGHGGHGDGSSATAEGLPAASATGPTCMAGATTTVFVTVFPTSPASADDSVSAAGVPQQTTVQASPADSSPSHSVSIWTTVTWDLSGLGLGSSGSLISGSGSSPTSQGSSDGDYGNAAGSSAAAGWPRPTATSAATGPGESGASGGDVGSPSGSGLTAASDGSPSAYNSANTAQASPSDNGRNGAGSGPTWQTVVTDTEVHWVPGPGGPTPVTVMSEHTVFEAGPTQASAAGEAVTCLTTTGPDGRPTVLEWPAGRPQPSVGPVVSTAGVPGNNGNAGAQAASAPGGAASTTCTTYTVLGTDGVPTIVHSSWLVPQAASVTVAPGPLPSGVQSGPFSAQGAPGGAGVTTCTSFTLVGADGKLTVVESTYVLPGTAGVQGGASGNLPAGAPAPVTTLHVGSGPAQPAGNQLPGGGHVTCTSFTVLGADGLPTVIDTTFVAPGPAATPVTTIVAGGVFTGAPAQITGSAALPQPGGAGPAGVTTCLTFTTLGADGKPTVVESTVVVPATPSTVAPGGVFTGAPAQITGSAVLPQPANAGPAGVTTCITFTTLGPDGKPTVVESTVVMPASPSASVAPVGVFTGAPAQITNSAVLPQAGNSGSQGVTTCITFTTLGPDGRPTVVESTVVVPATPSPGGVFTGVPAQITNSAVLPQAGNSGSQGVTTCITLTTLGPDGKPTVVESTVIIPASSALPPVTVLGLPSLAPVQASNLPQGAPVFTSLGSPITTCLTFDVLGPNGVATPVVRTVVLTPAAAPGATTLGYPSITAQQQATDLPQGVSPAAASNGAITTRVTMFSVGPNGVATPIVQTVVLTPTAAALGLPTAPQAPNAAGLTLQPPGPVAQGGQPTPLAPGPSLNAYGADMPAGQGPVLPSGLVSGLGVATSTGPFTTVVTIVGGQPGASGAAGLPFPYGDGSGVSAAGVGAQPGDGNGNVYGGVRTSAGPYGPQSQPAGGLPLMTVTTLQTLTWTNIIPEPTTTYTMNFPLTTLETVTISAPLGKRVLRRQQSSLPLNPSWSNATSAVVPPVVESIPLQPVPTPWPVVPSPVPAVPSPAAPVVPSVPGSGAVCPFGGKIGNMTVDFDDLKPGPLFNPSGDIWFSEGFLVAPPAAQIAQSFVPSSGGQLAEFVPPSLAGMSLGHQGSGDRAEVGVGPNAARPCFRFDFFSAELGCAATAVEGWCEFEVSAYRFNPGLSFEQSIAWSETKRVPACPNFPSGSCSLTHVDFEGYTDISSVLINVRVGLETRAWWGDDFKFGWSDNSCEAASCRALAAPQHAKRETVELALSRGVWHWTPAGLQRLDDAFIRDLAQ</sequence>